<evidence type="ECO:0000313" key="3">
    <source>
        <dbReference type="EMBL" id="KEF60981.1"/>
    </source>
</evidence>
<dbReference type="RefSeq" id="XP_013263571.1">
    <property type="nucleotide sequence ID" value="XM_013408117.1"/>
</dbReference>
<evidence type="ECO:0008006" key="5">
    <source>
        <dbReference type="Google" id="ProtNLM"/>
    </source>
</evidence>
<feature type="transmembrane region" description="Helical" evidence="2">
    <location>
        <begin position="290"/>
        <end position="308"/>
    </location>
</feature>
<feature type="transmembrane region" description="Helical" evidence="2">
    <location>
        <begin position="250"/>
        <end position="269"/>
    </location>
</feature>
<dbReference type="InterPro" id="IPR010699">
    <property type="entry name" value="DUF1275"/>
</dbReference>
<gene>
    <name evidence="3" type="ORF">A1O9_02545</name>
</gene>
<feature type="region of interest" description="Disordered" evidence="1">
    <location>
        <begin position="1"/>
        <end position="54"/>
    </location>
</feature>
<keyword evidence="2" id="KW-1133">Transmembrane helix</keyword>
<accession>A0A072PM72</accession>
<feature type="region of interest" description="Disordered" evidence="1">
    <location>
        <begin position="344"/>
        <end position="365"/>
    </location>
</feature>
<feature type="transmembrane region" description="Helical" evidence="2">
    <location>
        <begin position="83"/>
        <end position="103"/>
    </location>
</feature>
<dbReference type="AlphaFoldDB" id="A0A072PM72"/>
<feature type="transmembrane region" description="Helical" evidence="2">
    <location>
        <begin position="173"/>
        <end position="193"/>
    </location>
</feature>
<reference evidence="3 4" key="1">
    <citation type="submission" date="2013-03" db="EMBL/GenBank/DDBJ databases">
        <title>The Genome Sequence of Exophiala aquamarina CBS 119918.</title>
        <authorList>
            <consortium name="The Broad Institute Genomics Platform"/>
            <person name="Cuomo C."/>
            <person name="de Hoog S."/>
            <person name="Gorbushina A."/>
            <person name="Walker B."/>
            <person name="Young S.K."/>
            <person name="Zeng Q."/>
            <person name="Gargeya S."/>
            <person name="Fitzgerald M."/>
            <person name="Haas B."/>
            <person name="Abouelleil A."/>
            <person name="Allen A.W."/>
            <person name="Alvarado L."/>
            <person name="Arachchi H.M."/>
            <person name="Berlin A.M."/>
            <person name="Chapman S.B."/>
            <person name="Gainer-Dewar J."/>
            <person name="Goldberg J."/>
            <person name="Griggs A."/>
            <person name="Gujja S."/>
            <person name="Hansen M."/>
            <person name="Howarth C."/>
            <person name="Imamovic A."/>
            <person name="Ireland A."/>
            <person name="Larimer J."/>
            <person name="McCowan C."/>
            <person name="Murphy C."/>
            <person name="Pearson M."/>
            <person name="Poon T.W."/>
            <person name="Priest M."/>
            <person name="Roberts A."/>
            <person name="Saif S."/>
            <person name="Shea T."/>
            <person name="Sisk P."/>
            <person name="Sykes S."/>
            <person name="Wortman J."/>
            <person name="Nusbaum C."/>
            <person name="Birren B."/>
        </authorList>
    </citation>
    <scope>NUCLEOTIDE SEQUENCE [LARGE SCALE GENOMIC DNA]</scope>
    <source>
        <strain evidence="3 4">CBS 119918</strain>
    </source>
</reference>
<feature type="compositionally biased region" description="Basic and acidic residues" evidence="1">
    <location>
        <begin position="344"/>
        <end position="357"/>
    </location>
</feature>
<dbReference type="GeneID" id="25277487"/>
<dbReference type="PANTHER" id="PTHR37488">
    <property type="entry name" value="DUF1275 DOMAIN-CONTAINING PROTEIN"/>
    <property type="match status" value="1"/>
</dbReference>
<evidence type="ECO:0000256" key="1">
    <source>
        <dbReference type="SAM" id="MobiDB-lite"/>
    </source>
</evidence>
<dbReference type="OrthoDB" id="5288586at2759"/>
<comment type="caution">
    <text evidence="3">The sequence shown here is derived from an EMBL/GenBank/DDBJ whole genome shotgun (WGS) entry which is preliminary data.</text>
</comment>
<dbReference type="Proteomes" id="UP000027920">
    <property type="component" value="Unassembled WGS sequence"/>
</dbReference>
<evidence type="ECO:0000313" key="4">
    <source>
        <dbReference type="Proteomes" id="UP000027920"/>
    </source>
</evidence>
<keyword evidence="2" id="KW-0812">Transmembrane</keyword>
<keyword evidence="4" id="KW-1185">Reference proteome</keyword>
<feature type="transmembrane region" description="Helical" evidence="2">
    <location>
        <begin position="320"/>
        <end position="338"/>
    </location>
</feature>
<proteinExistence type="predicted"/>
<name>A0A072PM72_9EURO</name>
<evidence type="ECO:0000256" key="2">
    <source>
        <dbReference type="SAM" id="Phobius"/>
    </source>
</evidence>
<dbReference type="PANTHER" id="PTHR37488:SF2">
    <property type="entry name" value="DUF1275 DOMAIN-CONTAINING PROTEIN"/>
    <property type="match status" value="1"/>
</dbReference>
<protein>
    <recommendedName>
        <fullName evidence="5">DUF1275 domain protein</fullName>
    </recommendedName>
</protein>
<feature type="compositionally biased region" description="Basic and acidic residues" evidence="1">
    <location>
        <begin position="8"/>
        <end position="22"/>
    </location>
</feature>
<feature type="compositionally biased region" description="Low complexity" evidence="1">
    <location>
        <begin position="23"/>
        <end position="39"/>
    </location>
</feature>
<dbReference type="EMBL" id="AMGV01000002">
    <property type="protein sequence ID" value="KEF60981.1"/>
    <property type="molecule type" value="Genomic_DNA"/>
</dbReference>
<feature type="transmembrane region" description="Helical" evidence="2">
    <location>
        <begin position="136"/>
        <end position="153"/>
    </location>
</feature>
<dbReference type="VEuPathDB" id="FungiDB:A1O9_02545"/>
<dbReference type="STRING" id="1182545.A0A072PM72"/>
<dbReference type="HOGENOM" id="CLU_061825_0_0_1"/>
<dbReference type="Pfam" id="PF06912">
    <property type="entry name" value="DUF1275"/>
    <property type="match status" value="1"/>
</dbReference>
<organism evidence="3 4">
    <name type="scientific">Exophiala aquamarina CBS 119918</name>
    <dbReference type="NCBI Taxonomy" id="1182545"/>
    <lineage>
        <taxon>Eukaryota</taxon>
        <taxon>Fungi</taxon>
        <taxon>Dikarya</taxon>
        <taxon>Ascomycota</taxon>
        <taxon>Pezizomycotina</taxon>
        <taxon>Eurotiomycetes</taxon>
        <taxon>Chaetothyriomycetidae</taxon>
        <taxon>Chaetothyriales</taxon>
        <taxon>Herpotrichiellaceae</taxon>
        <taxon>Exophiala</taxon>
    </lineage>
</organism>
<sequence length="365" mass="40475">MPKCDLSSAEKGETDSPLHRVESSLTLTNSTLPTPQSSRDSSRERRKRSRSRSSMTVRIDLSGTLSMRVRTQSYLYDDFDCSYMSLIIIICFFISGLIDSVAFNSWNCFVQMQTGNTVFAALGLGGQPQASHDQQYYKSLTSIAAFCLGTLFFSALHRYPTGLSQQPTSRRRLIFLTSFLVQTIFITIAAVLVTESLVSNHPFETGTFSSGSVKNPAKIPNFLDLCPVAILAFQAAGQVTLSRLLAMLDLPTIVLSTLYHDFTADLYSLRVSWRQRTSLRNFFLGPQRRQATRLASIVSLFAGGIIGGETYKSRAGMAGALWIAAFLKLAVTIAWLFWRTQKSGGHDDGEQHDHGERTPQPSLPR</sequence>
<keyword evidence="2" id="KW-0472">Membrane</keyword>